<feature type="chain" id="PRO_5039252832" evidence="2">
    <location>
        <begin position="22"/>
        <end position="118"/>
    </location>
</feature>
<evidence type="ECO:0000256" key="1">
    <source>
        <dbReference type="SAM" id="MobiDB-lite"/>
    </source>
</evidence>
<dbReference type="EMBL" id="RQZC01000002">
    <property type="protein sequence ID" value="RRD30318.1"/>
    <property type="molecule type" value="Genomic_DNA"/>
</dbReference>
<feature type="region of interest" description="Disordered" evidence="1">
    <location>
        <begin position="23"/>
        <end position="118"/>
    </location>
</feature>
<feature type="compositionally biased region" description="Gly residues" evidence="1">
    <location>
        <begin position="77"/>
        <end position="104"/>
    </location>
</feature>
<keyword evidence="2" id="KW-0732">Signal</keyword>
<sequence>MRIQRTLIGTALAAVAALGLAACSGSDSSTDNATTPAPAQTSVKDDASAKPSSGGAGGAMTDEPGGTGGDSTMAPGGDSGGLGGDQGGQGGGADGQGQDGGVGGDSASQAPENGGGLG</sequence>
<dbReference type="RefSeq" id="WP_124932960.1">
    <property type="nucleotide sequence ID" value="NZ_RQZC01000002.1"/>
</dbReference>
<evidence type="ECO:0000256" key="2">
    <source>
        <dbReference type="SAM" id="SignalP"/>
    </source>
</evidence>
<keyword evidence="4" id="KW-1185">Reference proteome</keyword>
<gene>
    <name evidence="3" type="ORF">EII10_02560</name>
</gene>
<proteinExistence type="predicted"/>
<evidence type="ECO:0000313" key="3">
    <source>
        <dbReference type="EMBL" id="RRD30318.1"/>
    </source>
</evidence>
<feature type="compositionally biased region" description="Polar residues" evidence="1">
    <location>
        <begin position="25"/>
        <end position="42"/>
    </location>
</feature>
<reference evidence="3 4" key="1">
    <citation type="submission" date="2018-11" db="EMBL/GenBank/DDBJ databases">
        <title>Genomes From Bacteria Associated with the Canine Oral Cavity: a Test Case for Automated Genome-Based Taxonomic Assignment.</title>
        <authorList>
            <person name="Coil D.A."/>
            <person name="Jospin G."/>
            <person name="Darling A.E."/>
            <person name="Wallis C."/>
            <person name="Davis I.J."/>
            <person name="Harris S."/>
            <person name="Eisen J.A."/>
            <person name="Holcombe L.J."/>
            <person name="O'Flynn C."/>
        </authorList>
    </citation>
    <scope>NUCLEOTIDE SEQUENCE [LARGE SCALE GENOMIC DNA]</scope>
    <source>
        <strain evidence="3 4">OH5050</strain>
    </source>
</reference>
<feature type="signal peptide" evidence="2">
    <location>
        <begin position="1"/>
        <end position="21"/>
    </location>
</feature>
<protein>
    <submittedName>
        <fullName evidence="3">Uncharacterized protein</fullName>
    </submittedName>
</protein>
<dbReference type="PROSITE" id="PS51257">
    <property type="entry name" value="PROKAR_LIPOPROTEIN"/>
    <property type="match status" value="1"/>
</dbReference>
<accession>A0A3P1V975</accession>
<comment type="caution">
    <text evidence="3">The sequence shown here is derived from an EMBL/GenBank/DDBJ whole genome shotgun (WGS) entry which is preliminary data.</text>
</comment>
<evidence type="ECO:0000313" key="4">
    <source>
        <dbReference type="Proteomes" id="UP000271272"/>
    </source>
</evidence>
<organism evidence="3 4">
    <name type="scientific">Actinomyces bowdenii</name>
    <dbReference type="NCBI Taxonomy" id="131109"/>
    <lineage>
        <taxon>Bacteria</taxon>
        <taxon>Bacillati</taxon>
        <taxon>Actinomycetota</taxon>
        <taxon>Actinomycetes</taxon>
        <taxon>Actinomycetales</taxon>
        <taxon>Actinomycetaceae</taxon>
        <taxon>Actinomyces</taxon>
    </lineage>
</organism>
<name>A0A3P1V975_9ACTO</name>
<dbReference type="Proteomes" id="UP000271272">
    <property type="component" value="Unassembled WGS sequence"/>
</dbReference>
<dbReference type="AlphaFoldDB" id="A0A3P1V975"/>